<evidence type="ECO:0000313" key="3">
    <source>
        <dbReference type="EMBL" id="QKE92738.1"/>
    </source>
</evidence>
<evidence type="ECO:0000256" key="1">
    <source>
        <dbReference type="SAM" id="MobiDB-lite"/>
    </source>
</evidence>
<keyword evidence="4" id="KW-1185">Reference proteome</keyword>
<keyword evidence="3" id="KW-0808">Transferase</keyword>
<dbReference type="SUPFAM" id="SSF69593">
    <property type="entry name" value="Glycerol-3-phosphate (1)-acyltransferase"/>
    <property type="match status" value="1"/>
</dbReference>
<evidence type="ECO:0000259" key="2">
    <source>
        <dbReference type="SMART" id="SM00563"/>
    </source>
</evidence>
<dbReference type="Pfam" id="PF01553">
    <property type="entry name" value="Acyltransferase"/>
    <property type="match status" value="1"/>
</dbReference>
<dbReference type="EMBL" id="CP053708">
    <property type="protein sequence ID" value="QKE92738.1"/>
    <property type="molecule type" value="Genomic_DNA"/>
</dbReference>
<accession>A0A6M8HWI3</accession>
<feature type="region of interest" description="Disordered" evidence="1">
    <location>
        <begin position="1"/>
        <end position="25"/>
    </location>
</feature>
<dbReference type="AlphaFoldDB" id="A0A6M8HWI3"/>
<dbReference type="GO" id="GO:0016746">
    <property type="term" value="F:acyltransferase activity"/>
    <property type="evidence" value="ECO:0007669"/>
    <property type="project" value="UniProtKB-KW"/>
</dbReference>
<dbReference type="Proteomes" id="UP000500767">
    <property type="component" value="Chromosome"/>
</dbReference>
<dbReference type="CDD" id="cd06551">
    <property type="entry name" value="LPLAT"/>
    <property type="match status" value="1"/>
</dbReference>
<organism evidence="3 4">
    <name type="scientific">Lichenicola cladoniae</name>
    <dbReference type="NCBI Taxonomy" id="1484109"/>
    <lineage>
        <taxon>Bacteria</taxon>
        <taxon>Pseudomonadati</taxon>
        <taxon>Pseudomonadota</taxon>
        <taxon>Alphaproteobacteria</taxon>
        <taxon>Acetobacterales</taxon>
        <taxon>Acetobacteraceae</taxon>
        <taxon>Lichenicola</taxon>
    </lineage>
</organism>
<protein>
    <submittedName>
        <fullName evidence="3">Acyltransferase</fullName>
    </submittedName>
</protein>
<sequence>MDRGGQSGSGRAVQSSRCERDEAQRLTNQDPVAARSEFLFRLFAFYLRLSIRRRFRAIRISGFDAETLPRDRPLIIYGNHPSWWDPALYLLLADLQFRGRPGFGPMEEDALERYGFFRKLGIFGIDKHSAAGARRFLSVAKQVLGNTGGPGGRMMLWVTAEGDFTDPRVRPVRLRPGIAHLAALQPDALLVPLAVEYVFWNESRPELLLRLGTPLAADRSVRTAEWTSRLERGLTETMDQLALDSQARNPARFTRLLFGGAGVGGPYDAWRRLRARLSGQRITTAHGEEA</sequence>
<gene>
    <name evidence="3" type="ORF">HN018_16750</name>
</gene>
<reference evidence="3 4" key="1">
    <citation type="journal article" date="2014" name="World J. Microbiol. Biotechnol.">
        <title>Biodiversity and physiological characteristics of Antarctic and Arctic lichens-associated bacteria.</title>
        <authorList>
            <person name="Lee Y.M."/>
            <person name="Kim E.H."/>
            <person name="Lee H.K."/>
            <person name="Hong S.G."/>
        </authorList>
    </citation>
    <scope>NUCLEOTIDE SEQUENCE [LARGE SCALE GENOMIC DNA]</scope>
    <source>
        <strain evidence="3 4">PAMC 26569</strain>
    </source>
</reference>
<keyword evidence="3" id="KW-0012">Acyltransferase</keyword>
<name>A0A6M8HWI3_9PROT</name>
<proteinExistence type="predicted"/>
<dbReference type="SMART" id="SM00563">
    <property type="entry name" value="PlsC"/>
    <property type="match status" value="1"/>
</dbReference>
<evidence type="ECO:0000313" key="4">
    <source>
        <dbReference type="Proteomes" id="UP000500767"/>
    </source>
</evidence>
<dbReference type="InterPro" id="IPR002123">
    <property type="entry name" value="Plipid/glycerol_acylTrfase"/>
</dbReference>
<feature type="domain" description="Phospholipid/glycerol acyltransferase" evidence="2">
    <location>
        <begin position="74"/>
        <end position="198"/>
    </location>
</feature>
<dbReference type="KEGG" id="lck:HN018_16750"/>